<gene>
    <name evidence="2" type="ORF">FF041_02035</name>
</gene>
<feature type="compositionally biased region" description="Low complexity" evidence="1">
    <location>
        <begin position="58"/>
        <end position="84"/>
    </location>
</feature>
<dbReference type="Proteomes" id="UP000419138">
    <property type="component" value="Unassembled WGS sequence"/>
</dbReference>
<feature type="compositionally biased region" description="Low complexity" evidence="1">
    <location>
        <begin position="92"/>
        <end position="103"/>
    </location>
</feature>
<organism evidence="2 3">
    <name type="scientific">Streptomyces jumonjinensis</name>
    <dbReference type="NCBI Taxonomy" id="1945"/>
    <lineage>
        <taxon>Bacteria</taxon>
        <taxon>Bacillati</taxon>
        <taxon>Actinomycetota</taxon>
        <taxon>Actinomycetes</taxon>
        <taxon>Kitasatosporales</taxon>
        <taxon>Streptomycetaceae</taxon>
        <taxon>Streptomyces</taxon>
    </lineage>
</organism>
<feature type="region of interest" description="Disordered" evidence="1">
    <location>
        <begin position="53"/>
        <end position="115"/>
    </location>
</feature>
<dbReference type="AlphaFoldDB" id="A0A646K9Z6"/>
<sequence length="115" mass="10968">MSIGVDAGGRLVSSEPGSGLVSSDVGGCGKVGLGVGPGCLVGGSSDVMLAGGSGLSGPGSAPVNTAATTDATAHSTPAPVTASALRRRRSPARAARARTSTGRVHSPAWSAAERS</sequence>
<proteinExistence type="predicted"/>
<reference evidence="2 3" key="1">
    <citation type="submission" date="2019-05" db="EMBL/GenBank/DDBJ databases">
        <title>Comparative genomics and metabolomics analyses of clavulanic acid producing Streptomyces species provides insight into specialized metabolism and evolution of beta-lactam biosynthetic gene clusters.</title>
        <authorList>
            <person name="Moore M.A."/>
            <person name="Cruz-Morales P."/>
            <person name="Barona Gomez F."/>
            <person name="Kapil T."/>
        </authorList>
    </citation>
    <scope>NUCLEOTIDE SEQUENCE [LARGE SCALE GENOMIC DNA]</scope>
    <source>
        <strain evidence="2 3">NRRL 5741</strain>
    </source>
</reference>
<protein>
    <submittedName>
        <fullName evidence="2">Uncharacterized protein</fullName>
    </submittedName>
</protein>
<keyword evidence="3" id="KW-1185">Reference proteome</keyword>
<evidence type="ECO:0000256" key="1">
    <source>
        <dbReference type="SAM" id="MobiDB-lite"/>
    </source>
</evidence>
<feature type="region of interest" description="Disordered" evidence="1">
    <location>
        <begin position="1"/>
        <end position="23"/>
    </location>
</feature>
<dbReference type="RefSeq" id="WP_153520744.1">
    <property type="nucleotide sequence ID" value="NZ_JBEPDZ010000082.1"/>
</dbReference>
<comment type="caution">
    <text evidence="2">The sequence shown here is derived from an EMBL/GenBank/DDBJ whole genome shotgun (WGS) entry which is preliminary data.</text>
</comment>
<dbReference type="EMBL" id="VCLA01000015">
    <property type="protein sequence ID" value="MQS99021.1"/>
    <property type="molecule type" value="Genomic_DNA"/>
</dbReference>
<accession>A0A646K9Z6</accession>
<evidence type="ECO:0000313" key="3">
    <source>
        <dbReference type="Proteomes" id="UP000419138"/>
    </source>
</evidence>
<evidence type="ECO:0000313" key="2">
    <source>
        <dbReference type="EMBL" id="MQS99021.1"/>
    </source>
</evidence>
<name>A0A646K9Z6_STRJU</name>